<keyword evidence="2" id="KW-1185">Reference proteome</keyword>
<reference evidence="1" key="1">
    <citation type="submission" date="2018-11" db="EMBL/GenBank/DDBJ databases">
        <title>The sequence and de novo assembly of Larimichthys crocea genome using PacBio and Hi-C technologies.</title>
        <authorList>
            <person name="Xu P."/>
            <person name="Chen B."/>
            <person name="Zhou Z."/>
            <person name="Ke Q."/>
            <person name="Wu Y."/>
            <person name="Bai H."/>
            <person name="Pu F."/>
        </authorList>
    </citation>
    <scope>NUCLEOTIDE SEQUENCE</scope>
    <source>
        <tissue evidence="1">Muscle</tissue>
    </source>
</reference>
<dbReference type="Proteomes" id="UP000793456">
    <property type="component" value="Chromosome XIV"/>
</dbReference>
<accession>A0ACD3QUK4</accession>
<name>A0ACD3QUK4_LARCR</name>
<evidence type="ECO:0000313" key="2">
    <source>
        <dbReference type="Proteomes" id="UP000793456"/>
    </source>
</evidence>
<comment type="caution">
    <text evidence="1">The sequence shown here is derived from an EMBL/GenBank/DDBJ whole genome shotgun (WGS) entry which is preliminary data.</text>
</comment>
<sequence length="269" mass="30292">MGIGVVSYTLKDVHDDQDYLHSLGKARTAQVQKDARIGEAQYKRDAVMREANAMQEKVSAQYKNEIEMAKSQRDYELKKAAYDVEVAKTKQRIEEEKMQVQVVERTQQITLQEQEIIRKEKELEAKIKKPAEAEKYRLERLAEAQRLQLIMEAEAEAESIRMKGEAEAFALEAKGRAEAEQMSKKAEAFKQYQDGAMVDMLLEKLPLMAEEISKPLTEARKVTMVSSGGSEVGAAKLAGEVLEIMTRLPSAVEKLTGIDISQVSATRVH</sequence>
<proteinExistence type="predicted"/>
<evidence type="ECO:0000313" key="1">
    <source>
        <dbReference type="EMBL" id="TMS10814.1"/>
    </source>
</evidence>
<dbReference type="EMBL" id="CM011687">
    <property type="protein sequence ID" value="TMS10814.1"/>
    <property type="molecule type" value="Genomic_DNA"/>
</dbReference>
<protein>
    <submittedName>
        <fullName evidence="1">Uncharacterized protein</fullName>
    </submittedName>
</protein>
<gene>
    <name evidence="1" type="ORF">E3U43_019807</name>
</gene>
<organism evidence="1 2">
    <name type="scientific">Larimichthys crocea</name>
    <name type="common">Large yellow croaker</name>
    <name type="synonym">Pseudosciaena crocea</name>
    <dbReference type="NCBI Taxonomy" id="215358"/>
    <lineage>
        <taxon>Eukaryota</taxon>
        <taxon>Metazoa</taxon>
        <taxon>Chordata</taxon>
        <taxon>Craniata</taxon>
        <taxon>Vertebrata</taxon>
        <taxon>Euteleostomi</taxon>
        <taxon>Actinopterygii</taxon>
        <taxon>Neopterygii</taxon>
        <taxon>Teleostei</taxon>
        <taxon>Neoteleostei</taxon>
        <taxon>Acanthomorphata</taxon>
        <taxon>Eupercaria</taxon>
        <taxon>Sciaenidae</taxon>
        <taxon>Larimichthys</taxon>
    </lineage>
</organism>